<dbReference type="InterPro" id="IPR015414">
    <property type="entry name" value="TMEM64"/>
</dbReference>
<evidence type="ECO:0000313" key="7">
    <source>
        <dbReference type="EMBL" id="MED6157727.1"/>
    </source>
</evidence>
<dbReference type="Proteomes" id="UP001341840">
    <property type="component" value="Unassembled WGS sequence"/>
</dbReference>
<accession>A0ABU6U937</accession>
<evidence type="ECO:0000313" key="8">
    <source>
        <dbReference type="Proteomes" id="UP001341840"/>
    </source>
</evidence>
<comment type="subcellular location">
    <subcellularLocation>
        <location evidence="1">Cell membrane</location>
        <topology evidence="1">Multi-pass membrane protein</topology>
    </subcellularLocation>
</comment>
<reference evidence="7 8" key="1">
    <citation type="journal article" date="2023" name="Plants (Basel)">
        <title>Bridging the Gap: Combining Genomics and Transcriptomics Approaches to Understand Stylosanthes scabra, an Orphan Legume from the Brazilian Caatinga.</title>
        <authorList>
            <person name="Ferreira-Neto J.R.C."/>
            <person name="da Silva M.D."/>
            <person name="Binneck E."/>
            <person name="de Melo N.F."/>
            <person name="da Silva R.H."/>
            <person name="de Melo A.L.T.M."/>
            <person name="Pandolfi V."/>
            <person name="Bustamante F.O."/>
            <person name="Brasileiro-Vidal A.C."/>
            <person name="Benko-Iseppon A.M."/>
        </authorList>
    </citation>
    <scope>NUCLEOTIDE SEQUENCE [LARGE SCALE GENOMIC DNA]</scope>
    <source>
        <tissue evidence="7">Leaves</tissue>
    </source>
</reference>
<evidence type="ECO:0000256" key="5">
    <source>
        <dbReference type="ARBA" id="ARBA00023136"/>
    </source>
</evidence>
<evidence type="ECO:0000256" key="6">
    <source>
        <dbReference type="SAM" id="Phobius"/>
    </source>
</evidence>
<organism evidence="7 8">
    <name type="scientific">Stylosanthes scabra</name>
    <dbReference type="NCBI Taxonomy" id="79078"/>
    <lineage>
        <taxon>Eukaryota</taxon>
        <taxon>Viridiplantae</taxon>
        <taxon>Streptophyta</taxon>
        <taxon>Embryophyta</taxon>
        <taxon>Tracheophyta</taxon>
        <taxon>Spermatophyta</taxon>
        <taxon>Magnoliopsida</taxon>
        <taxon>eudicotyledons</taxon>
        <taxon>Gunneridae</taxon>
        <taxon>Pentapetalae</taxon>
        <taxon>rosids</taxon>
        <taxon>fabids</taxon>
        <taxon>Fabales</taxon>
        <taxon>Fabaceae</taxon>
        <taxon>Papilionoideae</taxon>
        <taxon>50 kb inversion clade</taxon>
        <taxon>dalbergioids sensu lato</taxon>
        <taxon>Dalbergieae</taxon>
        <taxon>Pterocarpus clade</taxon>
        <taxon>Stylosanthes</taxon>
    </lineage>
</organism>
<dbReference type="PANTHER" id="PTHR12677">
    <property type="entry name" value="GOLGI APPARATUS MEMBRANE PROTEIN TVP38-RELATED"/>
    <property type="match status" value="1"/>
</dbReference>
<keyword evidence="4 6" id="KW-1133">Transmembrane helix</keyword>
<evidence type="ECO:0000256" key="1">
    <source>
        <dbReference type="ARBA" id="ARBA00004651"/>
    </source>
</evidence>
<feature type="transmembrane region" description="Helical" evidence="6">
    <location>
        <begin position="38"/>
        <end position="58"/>
    </location>
</feature>
<sequence length="121" mass="13424">MLASWMGIMPVTFAAVYIGSTFKGLSGITHGWNEISTIHQVLLLLSFGIPVILFIFIIKIAKASLDNEVAEHAEKTNNLGLAPEMLSLVAFNCKEPFLSKPVRVRIDPLREVLERKMIVCV</sequence>
<keyword evidence="3 6" id="KW-0812">Transmembrane</keyword>
<name>A0ABU6U937_9FABA</name>
<proteinExistence type="predicted"/>
<keyword evidence="8" id="KW-1185">Reference proteome</keyword>
<protein>
    <submittedName>
        <fullName evidence="7">Uncharacterized protein</fullName>
    </submittedName>
</protein>
<comment type="caution">
    <text evidence="7">The sequence shown here is derived from an EMBL/GenBank/DDBJ whole genome shotgun (WGS) entry which is preliminary data.</text>
</comment>
<dbReference type="EMBL" id="JASCZI010120926">
    <property type="protein sequence ID" value="MED6157727.1"/>
    <property type="molecule type" value="Genomic_DNA"/>
</dbReference>
<keyword evidence="2" id="KW-1003">Cell membrane</keyword>
<evidence type="ECO:0000256" key="4">
    <source>
        <dbReference type="ARBA" id="ARBA00022989"/>
    </source>
</evidence>
<gene>
    <name evidence="7" type="ORF">PIB30_026124</name>
</gene>
<keyword evidence="5 6" id="KW-0472">Membrane</keyword>
<dbReference type="PANTHER" id="PTHR12677:SF56">
    <property type="entry name" value="TVP38_TMEM64 FAMILY MEMBRANE PROTEIN SLR0305-LIKE ISOFORM X1"/>
    <property type="match status" value="1"/>
</dbReference>
<evidence type="ECO:0000256" key="2">
    <source>
        <dbReference type="ARBA" id="ARBA00022475"/>
    </source>
</evidence>
<evidence type="ECO:0000256" key="3">
    <source>
        <dbReference type="ARBA" id="ARBA00022692"/>
    </source>
</evidence>